<evidence type="ECO:0000313" key="6">
    <source>
        <dbReference type="Proteomes" id="UP001432046"/>
    </source>
</evidence>
<proteinExistence type="inferred from homology"/>
<dbReference type="Pfam" id="PF13458">
    <property type="entry name" value="Peripla_BP_6"/>
    <property type="match status" value="1"/>
</dbReference>
<reference evidence="5" key="3">
    <citation type="submission" date="2024-03" db="EMBL/GenBank/DDBJ databases">
        <authorList>
            <person name="Bromfield E.S.P."/>
            <person name="Cloutier S."/>
        </authorList>
    </citation>
    <scope>NUCLEOTIDE SEQUENCE</scope>
    <source>
        <strain evidence="5">5S5</strain>
    </source>
</reference>
<evidence type="ECO:0000256" key="1">
    <source>
        <dbReference type="ARBA" id="ARBA00010062"/>
    </source>
</evidence>
<feature type="domain" description="Leucine-binding protein" evidence="3">
    <location>
        <begin position="34"/>
        <end position="386"/>
    </location>
</feature>
<protein>
    <submittedName>
        <fullName evidence="4">ABC transporter substrate-binding protein</fullName>
    </submittedName>
</protein>
<dbReference type="Gene3D" id="3.40.50.2300">
    <property type="match status" value="2"/>
</dbReference>
<dbReference type="EMBL" id="CP147711">
    <property type="protein sequence ID" value="WXC84039.1"/>
    <property type="molecule type" value="Genomic_DNA"/>
</dbReference>
<evidence type="ECO:0000313" key="4">
    <source>
        <dbReference type="EMBL" id="NVI45939.1"/>
    </source>
</evidence>
<reference evidence="4" key="1">
    <citation type="submission" date="2020-06" db="EMBL/GenBank/DDBJ databases">
        <title>Whole Genome Sequence of Bradyrhizobium sp. Strain 1S1.</title>
        <authorList>
            <person name="Bromfield E.S.P."/>
            <person name="Cloutier S."/>
        </authorList>
    </citation>
    <scope>NUCLEOTIDE SEQUENCE [LARGE SCALE GENOMIC DNA]</scope>
    <source>
        <strain evidence="4">1S1</strain>
    </source>
</reference>
<accession>A0A973W2B8</accession>
<evidence type="ECO:0000259" key="3">
    <source>
        <dbReference type="Pfam" id="PF13458"/>
    </source>
</evidence>
<evidence type="ECO:0000313" key="5">
    <source>
        <dbReference type="EMBL" id="WXC84039.1"/>
    </source>
</evidence>
<sequence length="407" mass="44485">MGILIRTLLAGAVALVSLGAITQQLRDQGVSDTEIRIGNVMPYSGTLEIFGQIGKAEAAYFDIVNERGGIGGRKIRFMSYDDLSDPSNAMDLTRILVETDNVLLMFGSFGTPGNLAVRKYLNERQVPQLFVASGDQQLSDPSVYPWTMGWQPSYREEGRIYANYIQAFYPGKKIVALWQNDQFGRDLFKGLEQGLGDVAHNIRVDIAYDVDDQHLDGHVSVLKRSGAEIFVFAGVPENAAKVIRAAAEHGWRPVFIVNQMAASIETVLKPAGMENATGVITAAFLKDASDPAWKDELGTGAWRSFIEKYTKAGGKDDAAAVYGYAAAETLVQVLTQCGNDLSRENVMKQAAALRDYQASALLPGIKINTGQSDFRPVKQLRLFQFDGRGWQSIGDVLDTAFGDPGKK</sequence>
<evidence type="ECO:0000256" key="2">
    <source>
        <dbReference type="ARBA" id="ARBA00022729"/>
    </source>
</evidence>
<comment type="similarity">
    <text evidence="1">Belongs to the leucine-binding protein family.</text>
</comment>
<gene>
    <name evidence="4" type="ORF">HAP48_023850</name>
    <name evidence="5" type="ORF">WDK88_21900</name>
</gene>
<dbReference type="EMBL" id="JAAOLE020000001">
    <property type="protein sequence ID" value="NVI45939.1"/>
    <property type="molecule type" value="Genomic_DNA"/>
</dbReference>
<dbReference type="RefSeq" id="WP_166205340.1">
    <property type="nucleotide sequence ID" value="NZ_CP088285.1"/>
</dbReference>
<keyword evidence="6" id="KW-1185">Reference proteome</keyword>
<dbReference type="SUPFAM" id="SSF53822">
    <property type="entry name" value="Periplasmic binding protein-like I"/>
    <property type="match status" value="1"/>
</dbReference>
<dbReference type="Proteomes" id="UP001432046">
    <property type="component" value="Chromosome"/>
</dbReference>
<dbReference type="InterPro" id="IPR028082">
    <property type="entry name" value="Peripla_BP_I"/>
</dbReference>
<dbReference type="PANTHER" id="PTHR47235:SF1">
    <property type="entry name" value="BLR6548 PROTEIN"/>
    <property type="match status" value="1"/>
</dbReference>
<name>A0A973W2B8_9BRAD</name>
<organism evidence="4">
    <name type="scientific">Bradyrhizobium septentrionale</name>
    <dbReference type="NCBI Taxonomy" id="1404411"/>
    <lineage>
        <taxon>Bacteria</taxon>
        <taxon>Pseudomonadati</taxon>
        <taxon>Pseudomonadota</taxon>
        <taxon>Alphaproteobacteria</taxon>
        <taxon>Hyphomicrobiales</taxon>
        <taxon>Nitrobacteraceae</taxon>
        <taxon>Bradyrhizobium</taxon>
    </lineage>
</organism>
<dbReference type="AlphaFoldDB" id="A0A973W2B8"/>
<reference evidence="5" key="2">
    <citation type="journal article" date="2021" name="Int. J. Syst. Evol. Microbiol.">
        <title>Bradyrhizobium septentrionale sp. nov. (sv. septentrionale) and Bradyrhizobium quebecense sp. nov. (sv. septentrionale) associated with legumes native to Canada possess rearranged symbiosis genes and numerous insertion sequences.</title>
        <authorList>
            <person name="Bromfield E.S.P."/>
            <person name="Cloutier S."/>
        </authorList>
    </citation>
    <scope>NUCLEOTIDE SEQUENCE</scope>
    <source>
        <strain evidence="5">5S5</strain>
    </source>
</reference>
<dbReference type="InterPro" id="IPR028081">
    <property type="entry name" value="Leu-bd"/>
</dbReference>
<dbReference type="CDD" id="cd06343">
    <property type="entry name" value="PBP1_ABC_ligand_binding-like"/>
    <property type="match status" value="1"/>
</dbReference>
<keyword evidence="2" id="KW-0732">Signal</keyword>
<dbReference type="PANTHER" id="PTHR47235">
    <property type="entry name" value="BLR6548 PROTEIN"/>
    <property type="match status" value="1"/>
</dbReference>